<evidence type="ECO:0000313" key="3">
    <source>
        <dbReference type="Proteomes" id="UP001595453"/>
    </source>
</evidence>
<dbReference type="EMBL" id="JBHRSD010000017">
    <property type="protein sequence ID" value="MFC3033086.1"/>
    <property type="molecule type" value="Genomic_DNA"/>
</dbReference>
<protein>
    <submittedName>
        <fullName evidence="2">Uncharacterized protein</fullName>
    </submittedName>
</protein>
<keyword evidence="3" id="KW-1185">Reference proteome</keyword>
<gene>
    <name evidence="2" type="ORF">ACFOEE_11185</name>
</gene>
<comment type="caution">
    <text evidence="2">The sequence shown here is derived from an EMBL/GenBank/DDBJ whole genome shotgun (WGS) entry which is preliminary data.</text>
</comment>
<organism evidence="2 3">
    <name type="scientific">Pseudoalteromonas fenneropenaei</name>
    <dbReference type="NCBI Taxonomy" id="1737459"/>
    <lineage>
        <taxon>Bacteria</taxon>
        <taxon>Pseudomonadati</taxon>
        <taxon>Pseudomonadota</taxon>
        <taxon>Gammaproteobacteria</taxon>
        <taxon>Alteromonadales</taxon>
        <taxon>Pseudoalteromonadaceae</taxon>
        <taxon>Pseudoalteromonas</taxon>
    </lineage>
</organism>
<keyword evidence="1" id="KW-0472">Membrane</keyword>
<keyword evidence="1" id="KW-0812">Transmembrane</keyword>
<evidence type="ECO:0000256" key="1">
    <source>
        <dbReference type="SAM" id="Phobius"/>
    </source>
</evidence>
<feature type="transmembrane region" description="Helical" evidence="1">
    <location>
        <begin position="220"/>
        <end position="241"/>
    </location>
</feature>
<accession>A0ABV7CKV5</accession>
<dbReference type="RefSeq" id="WP_377124202.1">
    <property type="nucleotide sequence ID" value="NZ_JBHRSD010000017.1"/>
</dbReference>
<keyword evidence="1" id="KW-1133">Transmembrane helix</keyword>
<sequence length="362" mass="41157">MEKMISITRVLSSWWKRHLPSFVSYYHEHPYKFDKGELVQSDKVGVICIVSKKFCKVSRKHYHSVSPSEIRSIVKIQKKNIGNLVHVKICPLQVDDEFEVITTEFLIDEAYSNRFCIYLAEDALFSRVLKAKLLSLHTPAGQLFIARSVSKSAYKGGLIQSLEQFSHSVGVAFIDAIEVQPSKFPEFLLSAIFKLNIKDIAKEGFIKTRISTSPIQNHSLIIAPIVAFTLGVGVYCLSLFWQLESVKATLMNSTSIANKIIQHKAELDTKTDMVNDVSKLLMEQRLTYPHWQLIELALSRGTMMNYFRFENDVFKLDGVVEDANALLEEFNNHPLVSSAVFDGAVRKNNNLDNFVIQVSFKN</sequence>
<evidence type="ECO:0000313" key="2">
    <source>
        <dbReference type="EMBL" id="MFC3033086.1"/>
    </source>
</evidence>
<dbReference type="Proteomes" id="UP001595453">
    <property type="component" value="Unassembled WGS sequence"/>
</dbReference>
<reference evidence="3" key="1">
    <citation type="journal article" date="2019" name="Int. J. Syst. Evol. Microbiol.">
        <title>The Global Catalogue of Microorganisms (GCM) 10K type strain sequencing project: providing services to taxonomists for standard genome sequencing and annotation.</title>
        <authorList>
            <consortium name="The Broad Institute Genomics Platform"/>
            <consortium name="The Broad Institute Genome Sequencing Center for Infectious Disease"/>
            <person name="Wu L."/>
            <person name="Ma J."/>
        </authorList>
    </citation>
    <scope>NUCLEOTIDE SEQUENCE [LARGE SCALE GENOMIC DNA]</scope>
    <source>
        <strain evidence="3">KCTC 42730</strain>
    </source>
</reference>
<name>A0ABV7CKV5_9GAMM</name>
<proteinExistence type="predicted"/>